<dbReference type="CDD" id="cd00303">
    <property type="entry name" value="retropepsin_like"/>
    <property type="match status" value="1"/>
</dbReference>
<organism evidence="1 2">
    <name type="scientific">Linum trigynum</name>
    <dbReference type="NCBI Taxonomy" id="586398"/>
    <lineage>
        <taxon>Eukaryota</taxon>
        <taxon>Viridiplantae</taxon>
        <taxon>Streptophyta</taxon>
        <taxon>Embryophyta</taxon>
        <taxon>Tracheophyta</taxon>
        <taxon>Spermatophyta</taxon>
        <taxon>Magnoliopsida</taxon>
        <taxon>eudicotyledons</taxon>
        <taxon>Gunneridae</taxon>
        <taxon>Pentapetalae</taxon>
        <taxon>rosids</taxon>
        <taxon>fabids</taxon>
        <taxon>Malpighiales</taxon>
        <taxon>Linaceae</taxon>
        <taxon>Linum</taxon>
    </lineage>
</organism>
<dbReference type="AlphaFoldDB" id="A0AAV2GML7"/>
<proteinExistence type="predicted"/>
<dbReference type="InterPro" id="IPR021109">
    <property type="entry name" value="Peptidase_aspartic_dom_sf"/>
</dbReference>
<name>A0AAV2GML7_9ROSI</name>
<sequence>MKKFKVTRALVDNGSLADILFYSTLRNMKKSVQDLKPSATSLVGFSWSKLRVLGSITLQVTIGEAEVTKTCLMDFHVAECPSAYNAILGRGFLSTFSAVPSTCHQLLKFPTGRKIIGVCGNTKQAKEWYQATIKSLEVDVLDTRGSHPRPEAVDEDTTVVVRP</sequence>
<dbReference type="Gene3D" id="2.40.70.10">
    <property type="entry name" value="Acid Proteases"/>
    <property type="match status" value="1"/>
</dbReference>
<evidence type="ECO:0000313" key="1">
    <source>
        <dbReference type="EMBL" id="CAL1411487.1"/>
    </source>
</evidence>
<accession>A0AAV2GML7</accession>
<reference evidence="1 2" key="1">
    <citation type="submission" date="2024-04" db="EMBL/GenBank/DDBJ databases">
        <authorList>
            <person name="Fracassetti M."/>
        </authorList>
    </citation>
    <scope>NUCLEOTIDE SEQUENCE [LARGE SCALE GENOMIC DNA]</scope>
</reference>
<protein>
    <submittedName>
        <fullName evidence="1">Uncharacterized protein</fullName>
    </submittedName>
</protein>
<gene>
    <name evidence="1" type="ORF">LTRI10_LOCUS50842</name>
</gene>
<evidence type="ECO:0000313" key="2">
    <source>
        <dbReference type="Proteomes" id="UP001497516"/>
    </source>
</evidence>
<dbReference type="EMBL" id="OZ034822">
    <property type="protein sequence ID" value="CAL1411487.1"/>
    <property type="molecule type" value="Genomic_DNA"/>
</dbReference>
<dbReference type="Proteomes" id="UP001497516">
    <property type="component" value="Chromosome 9"/>
</dbReference>
<dbReference type="PANTHER" id="PTHR33240:SF15">
    <property type="entry name" value="GAG-PRO-LIKE PROTEIN"/>
    <property type="match status" value="1"/>
</dbReference>
<dbReference type="PANTHER" id="PTHR33240">
    <property type="entry name" value="OS08G0508500 PROTEIN"/>
    <property type="match status" value="1"/>
</dbReference>
<keyword evidence="2" id="KW-1185">Reference proteome</keyword>